<keyword evidence="10" id="KW-1185">Reference proteome</keyword>
<evidence type="ECO:0000313" key="9">
    <source>
        <dbReference type="EMBL" id="OBT94891.1"/>
    </source>
</evidence>
<keyword evidence="4" id="KW-0904">Protein phosphatase</keyword>
<dbReference type="InterPro" id="IPR020422">
    <property type="entry name" value="TYR_PHOSPHATASE_DUAL_dom"/>
</dbReference>
<comment type="similarity">
    <text evidence="1">Belongs to the protein-tyrosine phosphatase family. Non-receptor class dual specificity subfamily.</text>
</comment>
<dbReference type="PANTHER" id="PTHR45848:SF4">
    <property type="entry name" value="DUAL SPECIFICITY PROTEIN PHOSPHATASE 12"/>
    <property type="match status" value="1"/>
</dbReference>
<feature type="active site" description="Phosphocysteine intermediate" evidence="5">
    <location>
        <position position="117"/>
    </location>
</feature>
<dbReference type="GO" id="GO:0004725">
    <property type="term" value="F:protein tyrosine phosphatase activity"/>
    <property type="evidence" value="ECO:0007669"/>
    <property type="project" value="UniProtKB-EC"/>
</dbReference>
<dbReference type="RefSeq" id="XP_018128624.1">
    <property type="nucleotide sequence ID" value="XM_018275838.2"/>
</dbReference>
<sequence length="375" mass="41517">MKGISDVELANFREKQRLEEVNKAIEMSIAKVPGDEKIYISGVFALRRPQTLKDAGITHIVSALRFNYRETKGWENYTHCNVQIDDMDDENLIEHFPRVVQFIKDALAGGGGVLIHCAMGKSRSVTLAIAYLLATRPSLTPYSALSLVRQTRPHADPNPGFMTQLDLWRRCSCTPDLEASPIYQRWLYAAEVELSTSIGRAPDRLRFEDEEKVKSGVADSADATKAMRCRRCRTLLAKEEYIVEHDPKAPKEEDKISSTAALPLPNPDAAAASSSSVACGHFFLQALSWMRPALETGELEGRLLCPNLKCEALVGRWNWKGLKCSCGVWVTPAFAVQKGRVDLLSPTVERGRGAQAAGVRMPPGMRVPPPRDGNL</sequence>
<proteinExistence type="inferred from homology"/>
<dbReference type="SUPFAM" id="SSF52799">
    <property type="entry name" value="(Phosphotyrosine protein) phosphatases II"/>
    <property type="match status" value="1"/>
</dbReference>
<keyword evidence="3" id="KW-0378">Hydrolase</keyword>
<dbReference type="InterPro" id="IPR000387">
    <property type="entry name" value="Tyr_Pase_dom"/>
</dbReference>
<dbReference type="Proteomes" id="UP000091956">
    <property type="component" value="Unassembled WGS sequence"/>
</dbReference>
<dbReference type="InterPro" id="IPR016278">
    <property type="entry name" value="DUSP12"/>
</dbReference>
<dbReference type="STRING" id="342668.A0A1B8GGD9"/>
<feature type="compositionally biased region" description="Pro residues" evidence="6">
    <location>
        <begin position="365"/>
        <end position="375"/>
    </location>
</feature>
<gene>
    <name evidence="9" type="primary">YVH1</name>
    <name evidence="9" type="ORF">VE01_06390</name>
</gene>
<dbReference type="GeneID" id="28839776"/>
<dbReference type="GO" id="GO:0008138">
    <property type="term" value="F:protein tyrosine/serine/threonine phosphatase activity"/>
    <property type="evidence" value="ECO:0007669"/>
    <property type="project" value="InterPro"/>
</dbReference>
<reference evidence="9 10" key="1">
    <citation type="submission" date="2016-03" db="EMBL/GenBank/DDBJ databases">
        <title>Comparative genomics of Pseudogymnoascus destructans, the fungus causing white-nose syndrome of bats.</title>
        <authorList>
            <person name="Palmer J.M."/>
            <person name="Drees K.P."/>
            <person name="Foster J.T."/>
            <person name="Lindner D.L."/>
        </authorList>
    </citation>
    <scope>NUCLEOTIDE SEQUENCE [LARGE SCALE GENOMIC DNA]</scope>
    <source>
        <strain evidence="9 10">UAMH 10579</strain>
    </source>
</reference>
<dbReference type="SMART" id="SM00195">
    <property type="entry name" value="DSPc"/>
    <property type="match status" value="1"/>
</dbReference>
<dbReference type="EC" id="3.1.3.48" evidence="2"/>
<name>A0A1B8GGD9_9PEZI</name>
<evidence type="ECO:0000256" key="3">
    <source>
        <dbReference type="ARBA" id="ARBA00022801"/>
    </source>
</evidence>
<dbReference type="PROSITE" id="PS50056">
    <property type="entry name" value="TYR_PHOSPHATASE_2"/>
    <property type="match status" value="1"/>
</dbReference>
<evidence type="ECO:0000256" key="1">
    <source>
        <dbReference type="ARBA" id="ARBA00008601"/>
    </source>
</evidence>
<dbReference type="Gene3D" id="3.90.190.10">
    <property type="entry name" value="Protein tyrosine phosphatase superfamily"/>
    <property type="match status" value="1"/>
</dbReference>
<reference evidence="10" key="2">
    <citation type="journal article" date="2018" name="Nat. Commun.">
        <title>Extreme sensitivity to ultraviolet light in the fungal pathogen causing white-nose syndrome of bats.</title>
        <authorList>
            <person name="Palmer J.M."/>
            <person name="Drees K.P."/>
            <person name="Foster J.T."/>
            <person name="Lindner D.L."/>
        </authorList>
    </citation>
    <scope>NUCLEOTIDE SEQUENCE [LARGE SCALE GENOMIC DNA]</scope>
    <source>
        <strain evidence="10">UAMH 10579</strain>
    </source>
</reference>
<evidence type="ECO:0000313" key="10">
    <source>
        <dbReference type="Proteomes" id="UP000091956"/>
    </source>
</evidence>
<feature type="domain" description="Tyrosine specific protein phosphatases" evidence="8">
    <location>
        <begin position="94"/>
        <end position="153"/>
    </location>
</feature>
<dbReference type="InterPro" id="IPR000340">
    <property type="entry name" value="Dual-sp_phosphatase_cat-dom"/>
</dbReference>
<evidence type="ECO:0000256" key="4">
    <source>
        <dbReference type="ARBA" id="ARBA00022912"/>
    </source>
</evidence>
<feature type="domain" description="Tyrosine-protein phosphatase" evidence="7">
    <location>
        <begin position="30"/>
        <end position="174"/>
    </location>
</feature>
<evidence type="ECO:0000256" key="5">
    <source>
        <dbReference type="PIRSR" id="PIRSR000941-50"/>
    </source>
</evidence>
<evidence type="ECO:0000259" key="7">
    <source>
        <dbReference type="PROSITE" id="PS50054"/>
    </source>
</evidence>
<evidence type="ECO:0000256" key="2">
    <source>
        <dbReference type="ARBA" id="ARBA00013064"/>
    </source>
</evidence>
<dbReference type="PANTHER" id="PTHR45848">
    <property type="entry name" value="DUAL SPECIFICITY PROTEIN PHOSPHATASE 12 FAMILY MEMBER"/>
    <property type="match status" value="1"/>
</dbReference>
<dbReference type="GO" id="GO:0005634">
    <property type="term" value="C:nucleus"/>
    <property type="evidence" value="ECO:0007669"/>
    <property type="project" value="TreeGrafter"/>
</dbReference>
<dbReference type="OrthoDB" id="2017893at2759"/>
<protein>
    <recommendedName>
        <fullName evidence="2">protein-tyrosine-phosphatase</fullName>
        <ecNumber evidence="2">3.1.3.48</ecNumber>
    </recommendedName>
</protein>
<dbReference type="PROSITE" id="PS50054">
    <property type="entry name" value="TYR_PHOSPHATASE_DUAL"/>
    <property type="match status" value="1"/>
</dbReference>
<dbReference type="EMBL" id="KV460240">
    <property type="protein sequence ID" value="OBT94891.1"/>
    <property type="molecule type" value="Genomic_DNA"/>
</dbReference>
<feature type="region of interest" description="Disordered" evidence="6">
    <location>
        <begin position="353"/>
        <end position="375"/>
    </location>
</feature>
<dbReference type="InterPro" id="IPR029021">
    <property type="entry name" value="Prot-tyrosine_phosphatase-like"/>
</dbReference>
<evidence type="ECO:0000259" key="8">
    <source>
        <dbReference type="PROSITE" id="PS50056"/>
    </source>
</evidence>
<dbReference type="Pfam" id="PF00782">
    <property type="entry name" value="DSPc"/>
    <property type="match status" value="1"/>
</dbReference>
<dbReference type="AlphaFoldDB" id="A0A1B8GGD9"/>
<accession>A0A1B8GGD9</accession>
<organism evidence="9 10">
    <name type="scientific">Pseudogymnoascus verrucosus</name>
    <dbReference type="NCBI Taxonomy" id="342668"/>
    <lineage>
        <taxon>Eukaryota</taxon>
        <taxon>Fungi</taxon>
        <taxon>Dikarya</taxon>
        <taxon>Ascomycota</taxon>
        <taxon>Pezizomycotina</taxon>
        <taxon>Leotiomycetes</taxon>
        <taxon>Thelebolales</taxon>
        <taxon>Thelebolaceae</taxon>
        <taxon>Pseudogymnoascus</taxon>
    </lineage>
</organism>
<evidence type="ECO:0000256" key="6">
    <source>
        <dbReference type="SAM" id="MobiDB-lite"/>
    </source>
</evidence>
<dbReference type="PIRSF" id="PIRSF000941">
    <property type="entry name" value="DUSP12"/>
    <property type="match status" value="1"/>
</dbReference>